<proteinExistence type="predicted"/>
<reference evidence="1 2" key="1">
    <citation type="submission" date="2015-04" db="EMBL/GenBank/DDBJ databases">
        <title>Comparative genomics of rhizobia nodulating Arachis hypogaea in China.</title>
        <authorList>
            <person name="Li Y."/>
        </authorList>
    </citation>
    <scope>NUCLEOTIDE SEQUENCE [LARGE SCALE GENOMIC DNA]</scope>
    <source>
        <strain evidence="1 2">CCBAU 51787</strain>
    </source>
</reference>
<name>A0A4Q0S829_9BRAD</name>
<dbReference type="EMBL" id="LBJM01000089">
    <property type="protein sequence ID" value="RXH31997.1"/>
    <property type="molecule type" value="Genomic_DNA"/>
</dbReference>
<dbReference type="AlphaFoldDB" id="A0A4Q0S829"/>
<sequence>MPSWPEWVVSRIGLVKDECQPSVTDGKWRTMPTLPSHLMLSQTERTEIERAIGELTELCDQTPERDPRCEAETLVLITKMMLALPSSQQNELGAEATGEAFQVALEDLPTWAVDAAMRKWYRGQCGLNQHGQPYDYRWRPAPADLRRVAFSARYAVFAQVRALQRLLDAEPLREFSEEQTAAMRERLANLSAKGGLTL</sequence>
<gene>
    <name evidence="1" type="ORF">XH94_32550</name>
</gene>
<comment type="caution">
    <text evidence="1">The sequence shown here is derived from an EMBL/GenBank/DDBJ whole genome shotgun (WGS) entry which is preliminary data.</text>
</comment>
<dbReference type="RefSeq" id="WP_128947132.1">
    <property type="nucleotide sequence ID" value="NZ_LBJM01000089.1"/>
</dbReference>
<protein>
    <submittedName>
        <fullName evidence="1">Uncharacterized protein</fullName>
    </submittedName>
</protein>
<dbReference type="Proteomes" id="UP000290565">
    <property type="component" value="Unassembled WGS sequence"/>
</dbReference>
<accession>A0A4Q0S829</accession>
<organism evidence="1 2">
    <name type="scientific">Bradyrhizobium zhanjiangense</name>
    <dbReference type="NCBI Taxonomy" id="1325107"/>
    <lineage>
        <taxon>Bacteria</taxon>
        <taxon>Pseudomonadati</taxon>
        <taxon>Pseudomonadota</taxon>
        <taxon>Alphaproteobacteria</taxon>
        <taxon>Hyphomicrobiales</taxon>
        <taxon>Nitrobacteraceae</taxon>
        <taxon>Bradyrhizobium</taxon>
    </lineage>
</organism>
<evidence type="ECO:0000313" key="1">
    <source>
        <dbReference type="EMBL" id="RXH31997.1"/>
    </source>
</evidence>
<evidence type="ECO:0000313" key="2">
    <source>
        <dbReference type="Proteomes" id="UP000290565"/>
    </source>
</evidence>